<evidence type="ECO:0000259" key="1">
    <source>
        <dbReference type="PROSITE" id="PS50994"/>
    </source>
</evidence>
<dbReference type="Proteomes" id="UP000007819">
    <property type="component" value="Unassembled WGS sequence"/>
</dbReference>
<accession>A0A8R2NUC7</accession>
<dbReference type="SUPFAM" id="SSF53098">
    <property type="entry name" value="Ribonuclease H-like"/>
    <property type="match status" value="1"/>
</dbReference>
<dbReference type="InterPro" id="IPR050951">
    <property type="entry name" value="Retrovirus_Pol_polyprotein"/>
</dbReference>
<evidence type="ECO:0000313" key="2">
    <source>
        <dbReference type="EnsemblMetazoa" id="XP_029348418.1"/>
    </source>
</evidence>
<evidence type="ECO:0000313" key="3">
    <source>
        <dbReference type="Proteomes" id="UP000007819"/>
    </source>
</evidence>
<dbReference type="PANTHER" id="PTHR37984">
    <property type="entry name" value="PROTEIN CBG26694"/>
    <property type="match status" value="1"/>
</dbReference>
<reference evidence="2" key="2">
    <citation type="submission" date="2022-06" db="UniProtKB">
        <authorList>
            <consortium name="EnsemblMetazoa"/>
        </authorList>
    </citation>
    <scope>IDENTIFICATION</scope>
</reference>
<dbReference type="Gene3D" id="3.30.420.10">
    <property type="entry name" value="Ribonuclease H-like superfamily/Ribonuclease H"/>
    <property type="match status" value="1"/>
</dbReference>
<dbReference type="KEGG" id="api:100569504"/>
<keyword evidence="3" id="KW-1185">Reference proteome</keyword>
<dbReference type="OrthoDB" id="6610322at2759"/>
<dbReference type="PANTHER" id="PTHR37984:SF5">
    <property type="entry name" value="PROTEIN NYNRIN-LIKE"/>
    <property type="match status" value="1"/>
</dbReference>
<dbReference type="AlphaFoldDB" id="A0A8R2NUC7"/>
<dbReference type="RefSeq" id="XP_029348418.1">
    <property type="nucleotide sequence ID" value="XM_029492558.1"/>
</dbReference>
<protein>
    <recommendedName>
        <fullName evidence="1">Integrase catalytic domain-containing protein</fullName>
    </recommendedName>
</protein>
<proteinExistence type="predicted"/>
<dbReference type="GO" id="GO:0015074">
    <property type="term" value="P:DNA integration"/>
    <property type="evidence" value="ECO:0007669"/>
    <property type="project" value="InterPro"/>
</dbReference>
<dbReference type="GO" id="GO:0003676">
    <property type="term" value="F:nucleic acid binding"/>
    <property type="evidence" value="ECO:0007669"/>
    <property type="project" value="InterPro"/>
</dbReference>
<organism evidence="2 3">
    <name type="scientific">Acyrthosiphon pisum</name>
    <name type="common">Pea aphid</name>
    <dbReference type="NCBI Taxonomy" id="7029"/>
    <lineage>
        <taxon>Eukaryota</taxon>
        <taxon>Metazoa</taxon>
        <taxon>Ecdysozoa</taxon>
        <taxon>Arthropoda</taxon>
        <taxon>Hexapoda</taxon>
        <taxon>Insecta</taxon>
        <taxon>Pterygota</taxon>
        <taxon>Neoptera</taxon>
        <taxon>Paraneoptera</taxon>
        <taxon>Hemiptera</taxon>
        <taxon>Sternorrhyncha</taxon>
        <taxon>Aphidomorpha</taxon>
        <taxon>Aphidoidea</taxon>
        <taxon>Aphididae</taxon>
        <taxon>Macrosiphini</taxon>
        <taxon>Acyrthosiphon</taxon>
    </lineage>
</organism>
<dbReference type="EnsemblMetazoa" id="XM_029492558.1">
    <property type="protein sequence ID" value="XP_029348418.1"/>
    <property type="gene ID" value="LOC100569504"/>
</dbReference>
<dbReference type="InterPro" id="IPR036397">
    <property type="entry name" value="RNaseH_sf"/>
</dbReference>
<name>A0A8R2NUC7_ACYPI</name>
<dbReference type="InterPro" id="IPR001584">
    <property type="entry name" value="Integrase_cat-core"/>
</dbReference>
<dbReference type="PROSITE" id="PS50994">
    <property type="entry name" value="INTEGRASE"/>
    <property type="match status" value="1"/>
</dbReference>
<sequence>MESKRAIEVSTHLLSIFLTFGAPSILQSDNGREFVNCVIDKLKQLWPECVIIHGRPRHPQSQGSIERANQDVEHMLRAWMQDNVSQRWSIGLQIVQWQKNCSFHRTIGRSPYNALFGNDPKVGLTSSRLPNNFVQTITTEEEIEEIEEILQSFFFQFPNKYKSYNL</sequence>
<dbReference type="GeneID" id="100569504"/>
<feature type="domain" description="Integrase catalytic" evidence="1">
    <location>
        <begin position="1"/>
        <end position="119"/>
    </location>
</feature>
<dbReference type="InterPro" id="IPR012337">
    <property type="entry name" value="RNaseH-like_sf"/>
</dbReference>
<reference evidence="3" key="1">
    <citation type="submission" date="2010-06" db="EMBL/GenBank/DDBJ databases">
        <authorList>
            <person name="Jiang H."/>
            <person name="Abraham K."/>
            <person name="Ali S."/>
            <person name="Alsbrooks S.L."/>
            <person name="Anim B.N."/>
            <person name="Anosike U.S."/>
            <person name="Attaway T."/>
            <person name="Bandaranaike D.P."/>
            <person name="Battles P.K."/>
            <person name="Bell S.N."/>
            <person name="Bell A.V."/>
            <person name="Beltran B."/>
            <person name="Bickham C."/>
            <person name="Bustamante Y."/>
            <person name="Caleb T."/>
            <person name="Canada A."/>
            <person name="Cardenas V."/>
            <person name="Carter K."/>
            <person name="Chacko J."/>
            <person name="Chandrabose M.N."/>
            <person name="Chavez D."/>
            <person name="Chavez A."/>
            <person name="Chen L."/>
            <person name="Chu H.-S."/>
            <person name="Claassen K.J."/>
            <person name="Cockrell R."/>
            <person name="Collins M."/>
            <person name="Cooper J.A."/>
            <person name="Cree A."/>
            <person name="Curry S.M."/>
            <person name="Da Y."/>
            <person name="Dao M.D."/>
            <person name="Das B."/>
            <person name="Davila M.-L."/>
            <person name="Davy-Carroll L."/>
            <person name="Denson S."/>
            <person name="Dinh H."/>
            <person name="Ebong V.E."/>
            <person name="Edwards J.R."/>
            <person name="Egan A."/>
            <person name="El-Daye J."/>
            <person name="Escobedo L."/>
            <person name="Fernandez S."/>
            <person name="Fernando P.R."/>
            <person name="Flagg N."/>
            <person name="Forbes L.D."/>
            <person name="Fowler R.G."/>
            <person name="Fu Q."/>
            <person name="Gabisi R.A."/>
            <person name="Ganer J."/>
            <person name="Garbino Pronczuk A."/>
            <person name="Garcia R.M."/>
            <person name="Garner T."/>
            <person name="Garrett T.E."/>
            <person name="Gonzalez D.A."/>
            <person name="Hamid H."/>
            <person name="Hawkins E.S."/>
            <person name="Hirani K."/>
            <person name="Hogues M.E."/>
            <person name="Hollins B."/>
            <person name="Hsiao C.-H."/>
            <person name="Jabil R."/>
            <person name="James M.L."/>
            <person name="Jhangiani S.N."/>
            <person name="Johnson B."/>
            <person name="Johnson Q."/>
            <person name="Joshi V."/>
            <person name="Kalu J.B."/>
            <person name="Kam C."/>
            <person name="Kashfia A."/>
            <person name="Keebler J."/>
            <person name="Kisamo H."/>
            <person name="Kovar C.L."/>
            <person name="Lago L.A."/>
            <person name="Lai C.-Y."/>
            <person name="Laidlaw J."/>
            <person name="Lara F."/>
            <person name="Le T.-K."/>
            <person name="Lee S.L."/>
            <person name="Legall F.H."/>
            <person name="Lemon S.J."/>
            <person name="Lewis L.R."/>
            <person name="Li B."/>
            <person name="Liu Y."/>
            <person name="Liu Y.-S."/>
            <person name="Lopez J."/>
            <person name="Lozado R.J."/>
            <person name="Lu J."/>
            <person name="Madu R.C."/>
            <person name="Maheshwari M."/>
            <person name="Maheshwari R."/>
            <person name="Malloy K."/>
            <person name="Martinez E."/>
            <person name="Mathew T."/>
            <person name="Mercado I.C."/>
            <person name="Mercado C."/>
            <person name="Meyer B."/>
            <person name="Montgomery K."/>
            <person name="Morgan M.B."/>
            <person name="Munidasa M."/>
            <person name="Nazareth L.V."/>
            <person name="Nelson J."/>
            <person name="Ng B.M."/>
            <person name="Nguyen N.B."/>
            <person name="Nguyen P.Q."/>
            <person name="Nguyen T."/>
            <person name="Obregon M."/>
            <person name="Okwuonu G.O."/>
            <person name="Onwere C.G."/>
            <person name="Orozco G."/>
            <person name="Parra A."/>
            <person name="Patel S."/>
            <person name="Patil S."/>
            <person name="Perez A."/>
            <person name="Perez Y."/>
            <person name="Pham C."/>
            <person name="Primus E.L."/>
            <person name="Pu L.-L."/>
            <person name="Puazo M."/>
            <person name="Qin X."/>
            <person name="Quiroz J.B."/>
            <person name="Reese J."/>
            <person name="Richards S."/>
            <person name="Rives C.M."/>
            <person name="Robberts R."/>
            <person name="Ruiz S.J."/>
            <person name="Ruiz M.J."/>
            <person name="Santibanez J."/>
            <person name="Schneider B.W."/>
            <person name="Sisson I."/>
            <person name="Smith M."/>
            <person name="Sodergren E."/>
            <person name="Song X.-Z."/>
            <person name="Song B.B."/>
            <person name="Summersgill H."/>
            <person name="Thelus R."/>
            <person name="Thornton R.D."/>
            <person name="Trejos Z.Y."/>
            <person name="Usmani K."/>
            <person name="Vattathil S."/>
            <person name="Villasana D."/>
            <person name="Walker D.L."/>
            <person name="Wang S."/>
            <person name="Wang K."/>
            <person name="White C.S."/>
            <person name="Williams A.C."/>
            <person name="Williamson J."/>
            <person name="Wilson K."/>
            <person name="Woghiren I.O."/>
            <person name="Woodworth J.R."/>
            <person name="Worley K.C."/>
            <person name="Wright R.A."/>
            <person name="Wu W."/>
            <person name="Young L."/>
            <person name="Zhang L."/>
            <person name="Zhang J."/>
            <person name="Zhu Y."/>
            <person name="Muzny D.M."/>
            <person name="Weinstock G."/>
            <person name="Gibbs R.A."/>
        </authorList>
    </citation>
    <scope>NUCLEOTIDE SEQUENCE [LARGE SCALE GENOMIC DNA]</scope>
    <source>
        <strain evidence="3">LSR1</strain>
    </source>
</reference>